<dbReference type="Pfam" id="PF07762">
    <property type="entry name" value="DUF1618"/>
    <property type="match status" value="1"/>
</dbReference>
<dbReference type="InterPro" id="IPR011676">
    <property type="entry name" value="DUF1618"/>
</dbReference>
<evidence type="ECO:0000259" key="1">
    <source>
        <dbReference type="Pfam" id="PF07762"/>
    </source>
</evidence>
<sequence>MATGGAPKPEEETVVFPDWVMLERIFRKRCHDDLDAAGEAVNKNKTAAPVKIDSVHSCFVSFTLAAPPGSSYFNLHWPERQGSEELVAFVRAVDKNLVLFDIAIPDPIRYEDAPPDLFVYTASAPPLSVQQLPRRSTKQFLAHKFTTGILQLEAEHCYIVADLNVRPKKKGASAELCVFNSGANEWRIIPEVLADKLPDLWWTDDVLADKLPDLWFTDDVFAFDGRFLCWVDYFSGVVLCDFSKNVDSQVLHFVPFPGGIKYPDDARFPRYFPGRFRSVSISQGMMRYVHIDNDFHQTVHSGWRGIAPKRSKRRQKQLTHKITIWTLNSNFEWEVHCEINLDCLWAQPRYQGLGLPRRLPEFPVISMDDPGVLCCLLRAKEFAGKEWMIMVDMNHADLQSCTDVNVEDKFSNTTQLSTVFSKYLQKANRDGMGQH</sequence>
<accession>A0A9R0U0A0</accession>
<dbReference type="PANTHER" id="PTHR33074">
    <property type="entry name" value="EXPRESSED PROTEIN-RELATED"/>
    <property type="match status" value="1"/>
</dbReference>
<dbReference type="AlphaFoldDB" id="A0A9R0U0A0"/>
<organism evidence="2 3">
    <name type="scientific">Triticum turgidum subsp. durum</name>
    <name type="common">Durum wheat</name>
    <name type="synonym">Triticum durum</name>
    <dbReference type="NCBI Taxonomy" id="4567"/>
    <lineage>
        <taxon>Eukaryota</taxon>
        <taxon>Viridiplantae</taxon>
        <taxon>Streptophyta</taxon>
        <taxon>Embryophyta</taxon>
        <taxon>Tracheophyta</taxon>
        <taxon>Spermatophyta</taxon>
        <taxon>Magnoliopsida</taxon>
        <taxon>Liliopsida</taxon>
        <taxon>Poales</taxon>
        <taxon>Poaceae</taxon>
        <taxon>BOP clade</taxon>
        <taxon>Pooideae</taxon>
        <taxon>Triticodae</taxon>
        <taxon>Triticeae</taxon>
        <taxon>Triticinae</taxon>
        <taxon>Triticum</taxon>
    </lineage>
</organism>
<gene>
    <name evidence="2" type="ORF">TRITD_5Av1G221250</name>
</gene>
<keyword evidence="3" id="KW-1185">Reference proteome</keyword>
<name>A0A9R0U0A0_TRITD</name>
<protein>
    <recommendedName>
        <fullName evidence="1">DUF1618 domain-containing protein</fullName>
    </recommendedName>
</protein>
<dbReference type="EMBL" id="LT934119">
    <property type="protein sequence ID" value="VAI23442.1"/>
    <property type="molecule type" value="Genomic_DNA"/>
</dbReference>
<evidence type="ECO:0000313" key="3">
    <source>
        <dbReference type="Proteomes" id="UP000324705"/>
    </source>
</evidence>
<feature type="domain" description="DUF1618" evidence="1">
    <location>
        <begin position="230"/>
        <end position="374"/>
    </location>
</feature>
<dbReference type="PANTHER" id="PTHR33074:SF93">
    <property type="entry name" value="DUF1618 DOMAIN-CONTAINING PROTEIN"/>
    <property type="match status" value="1"/>
</dbReference>
<reference evidence="2 3" key="1">
    <citation type="submission" date="2017-09" db="EMBL/GenBank/DDBJ databases">
        <authorList>
            <consortium name="International Durum Wheat Genome Sequencing Consortium (IDWGSC)"/>
            <person name="Milanesi L."/>
        </authorList>
    </citation>
    <scope>NUCLEOTIDE SEQUENCE [LARGE SCALE GENOMIC DNA]</scope>
    <source>
        <strain evidence="3">cv. Svevo</strain>
    </source>
</reference>
<dbReference type="Gramene" id="TRITD5Av1G221250.3">
    <property type="protein sequence ID" value="TRITD5Av1G221250.3"/>
    <property type="gene ID" value="TRITD5Av1G221250"/>
</dbReference>
<evidence type="ECO:0000313" key="2">
    <source>
        <dbReference type="EMBL" id="VAI23442.1"/>
    </source>
</evidence>
<dbReference type="Proteomes" id="UP000324705">
    <property type="component" value="Chromosome 5A"/>
</dbReference>
<proteinExistence type="predicted"/>